<evidence type="ECO:0000313" key="13">
    <source>
        <dbReference type="Proteomes" id="UP000234239"/>
    </source>
</evidence>
<dbReference type="GO" id="GO:0005886">
    <property type="term" value="C:plasma membrane"/>
    <property type="evidence" value="ECO:0007669"/>
    <property type="project" value="UniProtKB-SubCell"/>
</dbReference>
<evidence type="ECO:0000256" key="3">
    <source>
        <dbReference type="ARBA" id="ARBA00022475"/>
    </source>
</evidence>
<feature type="transmembrane region" description="Helical" evidence="10">
    <location>
        <begin position="311"/>
        <end position="331"/>
    </location>
</feature>
<accession>A0A2I1MQF4</accession>
<evidence type="ECO:0000256" key="9">
    <source>
        <dbReference type="PIRNR" id="PIRNR006351"/>
    </source>
</evidence>
<evidence type="ECO:0000256" key="1">
    <source>
        <dbReference type="ARBA" id="ARBA00004651"/>
    </source>
</evidence>
<gene>
    <name evidence="12" type="ORF">CYJ28_04245</name>
</gene>
<comment type="subcellular location">
    <subcellularLocation>
        <location evidence="1">Cell membrane</location>
        <topology evidence="1">Multi-pass membrane protein</topology>
    </subcellularLocation>
</comment>
<feature type="transmembrane region" description="Helical" evidence="10">
    <location>
        <begin position="116"/>
        <end position="136"/>
    </location>
</feature>
<feature type="transmembrane region" description="Helical" evidence="10">
    <location>
        <begin position="417"/>
        <end position="436"/>
    </location>
</feature>
<evidence type="ECO:0000256" key="5">
    <source>
        <dbReference type="ARBA" id="ARBA00022683"/>
    </source>
</evidence>
<feature type="transmembrane region" description="Helical" evidence="10">
    <location>
        <begin position="206"/>
        <end position="233"/>
    </location>
</feature>
<comment type="caution">
    <text evidence="12">The sequence shown here is derived from an EMBL/GenBank/DDBJ whole genome shotgun (WGS) entry which is preliminary data.</text>
</comment>
<feature type="transmembrane region" description="Helical" evidence="10">
    <location>
        <begin position="41"/>
        <end position="63"/>
    </location>
</feature>
<keyword evidence="7 10" id="KW-1133">Transmembrane helix</keyword>
<evidence type="ECO:0000313" key="12">
    <source>
        <dbReference type="EMBL" id="PKZ22331.1"/>
    </source>
</evidence>
<evidence type="ECO:0000256" key="7">
    <source>
        <dbReference type="ARBA" id="ARBA00022989"/>
    </source>
</evidence>
<dbReference type="EMBL" id="PKGY01000002">
    <property type="protein sequence ID" value="PKZ22331.1"/>
    <property type="molecule type" value="Genomic_DNA"/>
</dbReference>
<feature type="transmembrane region" description="Helical" evidence="10">
    <location>
        <begin position="245"/>
        <end position="269"/>
    </location>
</feature>
<dbReference type="GO" id="GO:1901264">
    <property type="term" value="P:carbohydrate derivative transport"/>
    <property type="evidence" value="ECO:0007669"/>
    <property type="project" value="TreeGrafter"/>
</dbReference>
<evidence type="ECO:0000256" key="2">
    <source>
        <dbReference type="ARBA" id="ARBA00022448"/>
    </source>
</evidence>
<dbReference type="PANTHER" id="PTHR33989:SF8">
    <property type="entry name" value="PERMEASE IIC COMPONENT"/>
    <property type="match status" value="1"/>
</dbReference>
<evidence type="ECO:0000256" key="10">
    <source>
        <dbReference type="SAM" id="Phobius"/>
    </source>
</evidence>
<dbReference type="NCBIfam" id="NF007157">
    <property type="entry name" value="PRK09592.1"/>
    <property type="match status" value="1"/>
</dbReference>
<keyword evidence="4 9" id="KW-0762">Sugar transport</keyword>
<evidence type="ECO:0000256" key="8">
    <source>
        <dbReference type="ARBA" id="ARBA00023136"/>
    </source>
</evidence>
<dbReference type="RefSeq" id="WP_070486237.1">
    <property type="nucleotide sequence ID" value="NZ_CAJHKM010000001.1"/>
</dbReference>
<dbReference type="InterPro" id="IPR003352">
    <property type="entry name" value="PTS_EIIC"/>
</dbReference>
<sequence>MSENANTGLFAFMEKYLMTPMTKLSQTQLVRAIQATGVTTIPFTIVGSMFLVFNILPTAIPALQSFFESTFFRFSELYMLANKATMGVLALYFTIALGYHYTYIKVEDDKDLDLDPIYGATLALFGFIMTIPQIVWKDGYMTIVHVVSEESMIINGWALGGDGVSRFGSIGVFVGIIMAIIAVHVYKFCIEKNIVIKMPAAVPAGVANSFTALIPMFILAILVLLINALFIFLGTDIFQAIQLPFMFVSNLTGTWIGFMIILFLIHALWSVGVHGATIISSIVNPILINNMAMNASGDAHATLAGEFWNAYAYPGGSGSTLLLTFMMATICKSEQLKILGRTSAVPAIFNINEPIIFGVPMIYNPDMLVPFILAPMVAGSIGYWATELGFVRPVIALMPWPTPAGIGAFVSTGDWRAIPVALLSVLGAGLVYYPFLKRFDNKLKEEELHKAAELAANGSDDAEAALDDFFSLD</sequence>
<proteinExistence type="predicted"/>
<feature type="transmembrane region" description="Helical" evidence="10">
    <location>
        <begin position="84"/>
        <end position="104"/>
    </location>
</feature>
<keyword evidence="2 9" id="KW-0813">Transport</keyword>
<keyword evidence="3 9" id="KW-1003">Cell membrane</keyword>
<name>A0A2I1MQF4_9LACT</name>
<protein>
    <recommendedName>
        <fullName evidence="9">Permease IIC component</fullName>
    </recommendedName>
</protein>
<dbReference type="GO" id="GO:0008982">
    <property type="term" value="F:protein-N(PI)-phosphohistidine-sugar phosphotransferase activity"/>
    <property type="evidence" value="ECO:0007669"/>
    <property type="project" value="UniProtKB-UniRule"/>
</dbReference>
<dbReference type="GO" id="GO:0009401">
    <property type="term" value="P:phosphoenolpyruvate-dependent sugar phosphotransferase system"/>
    <property type="evidence" value="ECO:0007669"/>
    <property type="project" value="UniProtKB-KW"/>
</dbReference>
<evidence type="ECO:0000256" key="6">
    <source>
        <dbReference type="ARBA" id="ARBA00022692"/>
    </source>
</evidence>
<dbReference type="Proteomes" id="UP000234239">
    <property type="component" value="Unassembled WGS sequence"/>
</dbReference>
<dbReference type="OrthoDB" id="1550290at2"/>
<dbReference type="InterPro" id="IPR004796">
    <property type="entry name" value="PTS_IIC_cello"/>
</dbReference>
<feature type="transmembrane region" description="Helical" evidence="10">
    <location>
        <begin position="368"/>
        <end position="386"/>
    </location>
</feature>
<feature type="transmembrane region" description="Helical" evidence="10">
    <location>
        <begin position="167"/>
        <end position="186"/>
    </location>
</feature>
<reference evidence="12 13" key="1">
    <citation type="submission" date="2017-12" db="EMBL/GenBank/DDBJ databases">
        <title>Phylogenetic diversity of female urinary microbiome.</title>
        <authorList>
            <person name="Thomas-White K."/>
            <person name="Wolfe A.J."/>
        </authorList>
    </citation>
    <scope>NUCLEOTIDE SEQUENCE [LARGE SCALE GENOMIC DNA]</scope>
    <source>
        <strain evidence="12 13">UMB0139</strain>
    </source>
</reference>
<feature type="domain" description="PTS EIIC type-3" evidence="11">
    <location>
        <begin position="13"/>
        <end position="435"/>
    </location>
</feature>
<dbReference type="Pfam" id="PF02378">
    <property type="entry name" value="PTS_EIIC"/>
    <property type="match status" value="1"/>
</dbReference>
<evidence type="ECO:0000259" key="11">
    <source>
        <dbReference type="PROSITE" id="PS51105"/>
    </source>
</evidence>
<dbReference type="AlphaFoldDB" id="A0A2I1MQF4"/>
<keyword evidence="5" id="KW-0598">Phosphotransferase system</keyword>
<keyword evidence="6 10" id="KW-0812">Transmembrane</keyword>
<organism evidence="12 13">
    <name type="scientific">Aerococcus sanguinicola</name>
    <dbReference type="NCBI Taxonomy" id="119206"/>
    <lineage>
        <taxon>Bacteria</taxon>
        <taxon>Bacillati</taxon>
        <taxon>Bacillota</taxon>
        <taxon>Bacilli</taxon>
        <taxon>Lactobacillales</taxon>
        <taxon>Aerococcaceae</taxon>
        <taxon>Aerococcus</taxon>
    </lineage>
</organism>
<dbReference type="InterPro" id="IPR051088">
    <property type="entry name" value="PTS_Sugar-EIIC/EIIB"/>
</dbReference>
<dbReference type="PIRSF" id="PIRSF006351">
    <property type="entry name" value="PTS_EIIC-Cellobiose"/>
    <property type="match status" value="1"/>
</dbReference>
<dbReference type="PROSITE" id="PS51105">
    <property type="entry name" value="PTS_EIIC_TYPE_3"/>
    <property type="match status" value="1"/>
</dbReference>
<keyword evidence="8 9" id="KW-0472">Membrane</keyword>
<dbReference type="InterPro" id="IPR004501">
    <property type="entry name" value="PTS_EIIC_3"/>
</dbReference>
<evidence type="ECO:0000256" key="4">
    <source>
        <dbReference type="ARBA" id="ARBA00022597"/>
    </source>
</evidence>
<dbReference type="PANTHER" id="PTHR33989">
    <property type="match status" value="1"/>
</dbReference>
<comment type="function">
    <text evidence="9">The phosphoenolpyruvate-dependent sugar phosphotransferase system (PTS), a major carbohydrate active -transport system, catalyzes the phosphorylation of incoming sugar substrates concomitant with their translocation across the cell membrane.</text>
</comment>
<dbReference type="NCBIfam" id="TIGR00410">
    <property type="entry name" value="lacE"/>
    <property type="match status" value="1"/>
</dbReference>